<organism evidence="1 2">
    <name type="scientific">Circinella minor</name>
    <dbReference type="NCBI Taxonomy" id="1195481"/>
    <lineage>
        <taxon>Eukaryota</taxon>
        <taxon>Fungi</taxon>
        <taxon>Fungi incertae sedis</taxon>
        <taxon>Mucoromycota</taxon>
        <taxon>Mucoromycotina</taxon>
        <taxon>Mucoromycetes</taxon>
        <taxon>Mucorales</taxon>
        <taxon>Lichtheimiaceae</taxon>
        <taxon>Circinella</taxon>
    </lineage>
</organism>
<dbReference type="SUPFAM" id="SSF52047">
    <property type="entry name" value="RNI-like"/>
    <property type="match status" value="1"/>
</dbReference>
<dbReference type="EMBL" id="JAEPRB010000410">
    <property type="protein sequence ID" value="KAG2216407.1"/>
    <property type="molecule type" value="Genomic_DNA"/>
</dbReference>
<evidence type="ECO:0000313" key="2">
    <source>
        <dbReference type="Proteomes" id="UP000646827"/>
    </source>
</evidence>
<gene>
    <name evidence="1" type="ORF">INT45_013884</name>
</gene>
<accession>A0A8H7RSH1</accession>
<proteinExistence type="predicted"/>
<dbReference type="Gene3D" id="3.80.10.10">
    <property type="entry name" value="Ribonuclease Inhibitor"/>
    <property type="match status" value="1"/>
</dbReference>
<keyword evidence="2" id="KW-1185">Reference proteome</keyword>
<evidence type="ECO:0000313" key="1">
    <source>
        <dbReference type="EMBL" id="KAG2216407.1"/>
    </source>
</evidence>
<dbReference type="AlphaFoldDB" id="A0A8H7RSH1"/>
<dbReference type="OrthoDB" id="2288566at2759"/>
<dbReference type="InterPro" id="IPR032675">
    <property type="entry name" value="LRR_dom_sf"/>
</dbReference>
<sequence length="407" mass="47341">MLNSSNNYLSNQQEEHQYKLKHLSLHEKMGQDLIAPFLTKSGNTLEYLSLLGCPFEIPTPFFAWKSIFLSPSFPQCIHLRTLICDSVAFDCISLVTLLNQAPLIETLELKRLQDVTFNYSILQSLAPLHHLKYLYLEYMTFDNDHAAALFIERLCILEKLVVHRSVMTLRRLNNFSSLERLKHLEFFIIEWGQEEEGEEYQVDYQEEEEPIPHYFMPPELFTHVASFELQQHQLEFVHLETIKGITLEHLIAIAGISTIKHINVQLDQVLDHENEEETLIFIKKLHTTTPIETLVLRDVAYLPPYSVILALSQLPFLKEIYLESPTMFLPSPSQVDEIIDVSRIMPLLCNNTLQRITLENAVGNRTRPRMAIDNLVSEHGLSWYSTQSFTRINDDGLYLEDVRLERQ</sequence>
<reference evidence="1 2" key="1">
    <citation type="submission" date="2020-12" db="EMBL/GenBank/DDBJ databases">
        <title>Metabolic potential, ecology and presence of endohyphal bacteria is reflected in genomic diversity of Mucoromycotina.</title>
        <authorList>
            <person name="Muszewska A."/>
            <person name="Okrasinska A."/>
            <person name="Steczkiewicz K."/>
            <person name="Drgas O."/>
            <person name="Orlowska M."/>
            <person name="Perlinska-Lenart U."/>
            <person name="Aleksandrzak-Piekarczyk T."/>
            <person name="Szatraj K."/>
            <person name="Zielenkiewicz U."/>
            <person name="Pilsyk S."/>
            <person name="Malc E."/>
            <person name="Mieczkowski P."/>
            <person name="Kruszewska J.S."/>
            <person name="Biernat P."/>
            <person name="Pawlowska J."/>
        </authorList>
    </citation>
    <scope>NUCLEOTIDE SEQUENCE [LARGE SCALE GENOMIC DNA]</scope>
    <source>
        <strain evidence="1 2">CBS 142.35</strain>
    </source>
</reference>
<name>A0A8H7RSH1_9FUNG</name>
<comment type="caution">
    <text evidence="1">The sequence shown here is derived from an EMBL/GenBank/DDBJ whole genome shotgun (WGS) entry which is preliminary data.</text>
</comment>
<dbReference type="Proteomes" id="UP000646827">
    <property type="component" value="Unassembled WGS sequence"/>
</dbReference>
<protein>
    <submittedName>
        <fullName evidence="1">Uncharacterized protein</fullName>
    </submittedName>
</protein>